<dbReference type="EMBL" id="MRTP01000003">
    <property type="protein sequence ID" value="OMF54564.1"/>
    <property type="molecule type" value="Genomic_DNA"/>
</dbReference>
<keyword evidence="1" id="KW-0812">Transmembrane</keyword>
<reference evidence="2 3" key="1">
    <citation type="submission" date="2016-11" db="EMBL/GenBank/DDBJ databases">
        <title>Paenibacillus species isolates.</title>
        <authorList>
            <person name="Beno S.M."/>
        </authorList>
    </citation>
    <scope>NUCLEOTIDE SEQUENCE [LARGE SCALE GENOMIC DNA]</scope>
    <source>
        <strain evidence="2 3">FSL R5-0378</strain>
    </source>
</reference>
<feature type="transmembrane region" description="Helical" evidence="1">
    <location>
        <begin position="70"/>
        <end position="91"/>
    </location>
</feature>
<dbReference type="Proteomes" id="UP000187172">
    <property type="component" value="Unassembled WGS sequence"/>
</dbReference>
<sequence length="133" mass="15086">MTAFRKWLLALIIIVPVVEIFGFEWVATRVGAANTLLLTIVTSGIGMLMMRFEGRKVLEDSRAKMNSGQVPGRSMVDGLCVFIGGMLLVLPGFVTDLIGFTMVFPLTRPLYRYVILKWIERKMKDGNIKIYRR</sequence>
<feature type="transmembrane region" description="Helical" evidence="1">
    <location>
        <begin position="7"/>
        <end position="26"/>
    </location>
</feature>
<dbReference type="STRING" id="297318.BK138_15475"/>
<comment type="caution">
    <text evidence="2">The sequence shown here is derived from an EMBL/GenBank/DDBJ whole genome shotgun (WGS) entry which is preliminary data.</text>
</comment>
<keyword evidence="1" id="KW-0472">Membrane</keyword>
<dbReference type="PANTHER" id="PTHR35335:SF1">
    <property type="entry name" value="UPF0716 PROTEIN FXSA"/>
    <property type="match status" value="1"/>
</dbReference>
<protein>
    <submittedName>
        <fullName evidence="2">Membrane protein FxsA</fullName>
    </submittedName>
</protein>
<keyword evidence="3" id="KW-1185">Reference proteome</keyword>
<dbReference type="Pfam" id="PF04186">
    <property type="entry name" value="FxsA"/>
    <property type="match status" value="1"/>
</dbReference>
<gene>
    <name evidence="2" type="ORF">BK138_15475</name>
</gene>
<accession>A0A1R1ERU4</accession>
<dbReference type="GO" id="GO:0016020">
    <property type="term" value="C:membrane"/>
    <property type="evidence" value="ECO:0007669"/>
    <property type="project" value="InterPro"/>
</dbReference>
<evidence type="ECO:0000313" key="2">
    <source>
        <dbReference type="EMBL" id="OMF54564.1"/>
    </source>
</evidence>
<keyword evidence="1" id="KW-1133">Transmembrane helix</keyword>
<proteinExistence type="predicted"/>
<organism evidence="2 3">
    <name type="scientific">Paenibacillus rhizosphaerae</name>
    <dbReference type="NCBI Taxonomy" id="297318"/>
    <lineage>
        <taxon>Bacteria</taxon>
        <taxon>Bacillati</taxon>
        <taxon>Bacillota</taxon>
        <taxon>Bacilli</taxon>
        <taxon>Bacillales</taxon>
        <taxon>Paenibacillaceae</taxon>
        <taxon>Paenibacillus</taxon>
    </lineage>
</organism>
<dbReference type="RefSeq" id="WP_076170466.1">
    <property type="nucleotide sequence ID" value="NZ_MRTP01000003.1"/>
</dbReference>
<dbReference type="AlphaFoldDB" id="A0A1R1ERU4"/>
<dbReference type="NCBIfam" id="NF008528">
    <property type="entry name" value="PRK11463.1-2"/>
    <property type="match status" value="1"/>
</dbReference>
<evidence type="ECO:0000313" key="3">
    <source>
        <dbReference type="Proteomes" id="UP000187172"/>
    </source>
</evidence>
<feature type="transmembrane region" description="Helical" evidence="1">
    <location>
        <begin position="32"/>
        <end position="50"/>
    </location>
</feature>
<name>A0A1R1ERU4_9BACL</name>
<dbReference type="InterPro" id="IPR007313">
    <property type="entry name" value="FxsA"/>
</dbReference>
<evidence type="ECO:0000256" key="1">
    <source>
        <dbReference type="SAM" id="Phobius"/>
    </source>
</evidence>
<dbReference type="PANTHER" id="PTHR35335">
    <property type="entry name" value="UPF0716 PROTEIN FXSA"/>
    <property type="match status" value="1"/>
</dbReference>